<feature type="domain" description="Mediator complex subunit MED14 N-terminal" evidence="12">
    <location>
        <begin position="29"/>
        <end position="217"/>
    </location>
</feature>
<feature type="domain" description="Mediator of RNA polymerase II transcription subunit 14 C-terminal" evidence="18">
    <location>
        <begin position="1334"/>
        <end position="1477"/>
    </location>
</feature>
<evidence type="ECO:0000259" key="16">
    <source>
        <dbReference type="Pfam" id="PF25065"/>
    </source>
</evidence>
<evidence type="ECO:0000256" key="6">
    <source>
        <dbReference type="ARBA" id="ARBA00023159"/>
    </source>
</evidence>
<dbReference type="InterPro" id="IPR056877">
    <property type="entry name" value="Med14_C"/>
</dbReference>
<feature type="compositionally biased region" description="Basic and acidic residues" evidence="11">
    <location>
        <begin position="717"/>
        <end position="732"/>
    </location>
</feature>
<reference evidence="19" key="1">
    <citation type="submission" date="2022-01" db="EMBL/GenBank/DDBJ databases">
        <authorList>
            <person name="King R."/>
        </authorList>
    </citation>
    <scope>NUCLEOTIDE SEQUENCE</scope>
</reference>
<protein>
    <recommendedName>
        <fullName evidence="3 10">Mediator of RNA polymerase II transcription subunit 14</fullName>
    </recommendedName>
    <alternativeName>
        <fullName evidence="9 10">Mediator complex subunit 14</fullName>
    </alternativeName>
</protein>
<evidence type="ECO:0000256" key="10">
    <source>
        <dbReference type="RuleBase" id="RU365082"/>
    </source>
</evidence>
<feature type="domain" description="Mediator of RNA polymerase II transcription subunit 14 RM8" evidence="14">
    <location>
        <begin position="1238"/>
        <end position="1316"/>
    </location>
</feature>
<evidence type="ECO:0000256" key="2">
    <source>
        <dbReference type="ARBA" id="ARBA00007813"/>
    </source>
</evidence>
<gene>
    <name evidence="19" type="ORF">CHIRRI_LOCUS5295</name>
</gene>
<feature type="domain" description="Mediator of RNA polymerase II transcription subunit 14 RM5" evidence="17">
    <location>
        <begin position="745"/>
        <end position="808"/>
    </location>
</feature>
<dbReference type="InterPro" id="IPR055107">
    <property type="entry name" value="Med14_RM8"/>
</dbReference>
<dbReference type="Proteomes" id="UP001153620">
    <property type="component" value="Chromosome 2"/>
</dbReference>
<dbReference type="Pfam" id="PF22981">
    <property type="entry name" value="RM2_Med14"/>
    <property type="match status" value="1"/>
</dbReference>
<evidence type="ECO:0000256" key="11">
    <source>
        <dbReference type="SAM" id="MobiDB-lite"/>
    </source>
</evidence>
<organism evidence="19 20">
    <name type="scientific">Chironomus riparius</name>
    <dbReference type="NCBI Taxonomy" id="315576"/>
    <lineage>
        <taxon>Eukaryota</taxon>
        <taxon>Metazoa</taxon>
        <taxon>Ecdysozoa</taxon>
        <taxon>Arthropoda</taxon>
        <taxon>Hexapoda</taxon>
        <taxon>Insecta</taxon>
        <taxon>Pterygota</taxon>
        <taxon>Neoptera</taxon>
        <taxon>Endopterygota</taxon>
        <taxon>Diptera</taxon>
        <taxon>Nematocera</taxon>
        <taxon>Chironomoidea</taxon>
        <taxon>Chironomidae</taxon>
        <taxon>Chironominae</taxon>
        <taxon>Chironomus</taxon>
    </lineage>
</organism>
<dbReference type="PANTHER" id="PTHR12809:SF2">
    <property type="entry name" value="MEDIATOR OF RNA POLYMERASE II TRANSCRIPTION SUBUNIT 14"/>
    <property type="match status" value="1"/>
</dbReference>
<dbReference type="Pfam" id="PF25067">
    <property type="entry name" value="RM5_Med14"/>
    <property type="match status" value="1"/>
</dbReference>
<keyword evidence="8 10" id="KW-0539">Nucleus</keyword>
<comment type="subcellular location">
    <subcellularLocation>
        <location evidence="1 10">Nucleus</location>
    </subcellularLocation>
</comment>
<evidence type="ECO:0000256" key="5">
    <source>
        <dbReference type="ARBA" id="ARBA00023015"/>
    </source>
</evidence>
<dbReference type="InterPro" id="IPR055114">
    <property type="entry name" value="Med14_RM6"/>
</dbReference>
<evidence type="ECO:0000256" key="8">
    <source>
        <dbReference type="ARBA" id="ARBA00023242"/>
    </source>
</evidence>
<dbReference type="EMBL" id="OU895878">
    <property type="protein sequence ID" value="CAG9802384.1"/>
    <property type="molecule type" value="Genomic_DNA"/>
</dbReference>
<feature type="compositionally biased region" description="Pro residues" evidence="11">
    <location>
        <begin position="1101"/>
        <end position="1115"/>
    </location>
</feature>
<evidence type="ECO:0000256" key="4">
    <source>
        <dbReference type="ARBA" id="ARBA00022737"/>
    </source>
</evidence>
<dbReference type="InterPro" id="IPR056878">
    <property type="entry name" value="RM5_Med14"/>
</dbReference>
<dbReference type="OrthoDB" id="205099at2759"/>
<feature type="domain" description="Mediator of RNA polymerase II transcription subunit 14 RM2" evidence="13">
    <location>
        <begin position="298"/>
        <end position="359"/>
    </location>
</feature>
<dbReference type="Pfam" id="PF22983">
    <property type="entry name" value="RM8_Med14"/>
    <property type="match status" value="1"/>
</dbReference>
<evidence type="ECO:0000313" key="20">
    <source>
        <dbReference type="Proteomes" id="UP001153620"/>
    </source>
</evidence>
<name>A0A9N9RRQ7_9DIPT</name>
<feature type="region of interest" description="Disordered" evidence="11">
    <location>
        <begin position="1523"/>
        <end position="1544"/>
    </location>
</feature>
<evidence type="ECO:0000259" key="14">
    <source>
        <dbReference type="Pfam" id="PF22983"/>
    </source>
</evidence>
<evidence type="ECO:0000259" key="17">
    <source>
        <dbReference type="Pfam" id="PF25067"/>
    </source>
</evidence>
<feature type="domain" description="Mediator of RNA polymerase II transcription subunit 14 RM6" evidence="15">
    <location>
        <begin position="847"/>
        <end position="912"/>
    </location>
</feature>
<comment type="function">
    <text evidence="10">Component of the Mediator complex, a coactivator involved in the regulated transcription of nearly all RNA polymerase II-dependent genes. Mediator functions as a bridge to convey information from gene-specific regulatory proteins to the basal RNA polymerase II transcription machinery. Mediator is recruited to promoters by direct interactions with regulatory proteins and serves as a scaffold for the assembly of a functional preinitiation complex with RNA polymerase II and the general transcription factors.</text>
</comment>
<keyword evidence="6 10" id="KW-0010">Activator</keyword>
<dbReference type="GO" id="GO:0070847">
    <property type="term" value="C:core mediator complex"/>
    <property type="evidence" value="ECO:0007669"/>
    <property type="project" value="TreeGrafter"/>
</dbReference>
<dbReference type="InterPro" id="IPR055122">
    <property type="entry name" value="Med14_N"/>
</dbReference>
<proteinExistence type="inferred from homology"/>
<dbReference type="Pfam" id="PF08638">
    <property type="entry name" value="Med14"/>
    <property type="match status" value="1"/>
</dbReference>
<feature type="region of interest" description="Disordered" evidence="11">
    <location>
        <begin position="710"/>
        <end position="732"/>
    </location>
</feature>
<evidence type="ECO:0000259" key="18">
    <source>
        <dbReference type="Pfam" id="PF25069"/>
    </source>
</evidence>
<feature type="domain" description="Mediator of RNA polymerase II transcription subunit 14 RM3" evidence="16">
    <location>
        <begin position="383"/>
        <end position="491"/>
    </location>
</feature>
<comment type="subunit">
    <text evidence="10">Component of the Mediator complex.</text>
</comment>
<keyword evidence="4" id="KW-0677">Repeat</keyword>
<feature type="region of interest" description="Disordered" evidence="11">
    <location>
        <begin position="1023"/>
        <end position="1178"/>
    </location>
</feature>
<dbReference type="Pfam" id="PF25069">
    <property type="entry name" value="Med14_C"/>
    <property type="match status" value="1"/>
</dbReference>
<evidence type="ECO:0000256" key="7">
    <source>
        <dbReference type="ARBA" id="ARBA00023163"/>
    </source>
</evidence>
<dbReference type="Pfam" id="PF25065">
    <property type="entry name" value="RM3_Med14"/>
    <property type="match status" value="1"/>
</dbReference>
<dbReference type="InterPro" id="IPR013947">
    <property type="entry name" value="Mediator_Med14"/>
</dbReference>
<dbReference type="PANTHER" id="PTHR12809">
    <property type="entry name" value="MEDIATOR COMPLEX SUBUNIT"/>
    <property type="match status" value="1"/>
</dbReference>
<accession>A0A9N9RRQ7</accession>
<dbReference type="InterPro" id="IPR055113">
    <property type="entry name" value="Med14_RM2"/>
</dbReference>
<evidence type="ECO:0000256" key="3">
    <source>
        <dbReference type="ARBA" id="ARBA00019619"/>
    </source>
</evidence>
<dbReference type="GO" id="GO:0016592">
    <property type="term" value="C:mediator complex"/>
    <property type="evidence" value="ECO:0007669"/>
    <property type="project" value="UniProtKB-UniRule"/>
</dbReference>
<evidence type="ECO:0000256" key="9">
    <source>
        <dbReference type="ARBA" id="ARBA00032007"/>
    </source>
</evidence>
<keyword evidence="5 10" id="KW-0805">Transcription regulation</keyword>
<evidence type="ECO:0000256" key="1">
    <source>
        <dbReference type="ARBA" id="ARBA00004123"/>
    </source>
</evidence>
<evidence type="ECO:0000259" key="12">
    <source>
        <dbReference type="Pfam" id="PF08638"/>
    </source>
</evidence>
<keyword evidence="20" id="KW-1185">Reference proteome</keyword>
<dbReference type="GO" id="GO:0003712">
    <property type="term" value="F:transcription coregulator activity"/>
    <property type="evidence" value="ECO:0007669"/>
    <property type="project" value="UniProtKB-UniRule"/>
</dbReference>
<feature type="compositionally biased region" description="Low complexity" evidence="11">
    <location>
        <begin position="1146"/>
        <end position="1156"/>
    </location>
</feature>
<dbReference type="Pfam" id="PF22984">
    <property type="entry name" value="RM6_Med14"/>
    <property type="match status" value="1"/>
</dbReference>
<reference evidence="19" key="2">
    <citation type="submission" date="2022-10" db="EMBL/GenBank/DDBJ databases">
        <authorList>
            <consortium name="ENA_rothamsted_submissions"/>
            <consortium name="culmorum"/>
            <person name="King R."/>
        </authorList>
    </citation>
    <scope>NUCLEOTIDE SEQUENCE</scope>
</reference>
<feature type="compositionally biased region" description="Low complexity" evidence="11">
    <location>
        <begin position="1064"/>
        <end position="1100"/>
    </location>
</feature>
<evidence type="ECO:0000313" key="19">
    <source>
        <dbReference type="EMBL" id="CAG9802384.1"/>
    </source>
</evidence>
<evidence type="ECO:0000259" key="13">
    <source>
        <dbReference type="Pfam" id="PF22981"/>
    </source>
</evidence>
<feature type="compositionally biased region" description="Pro residues" evidence="11">
    <location>
        <begin position="1157"/>
        <end position="1168"/>
    </location>
</feature>
<comment type="similarity">
    <text evidence="2 10">Belongs to the Mediator complex subunit 14 family.</text>
</comment>
<dbReference type="InterPro" id="IPR056879">
    <property type="entry name" value="RM3_Med14"/>
</dbReference>
<evidence type="ECO:0000259" key="15">
    <source>
        <dbReference type="Pfam" id="PF22984"/>
    </source>
</evidence>
<sequence>MPPIEMQQQNPQQAPPQTAMMQDVTGGSISLSMLIDFIVQRTYHDLTILAELLPRKTDMERKIEIYNFAARTRQLFIRLLALVKWANSASKVDKSTLIMSFLEKQSMLFIDTADLLTKMARETLVHARLPSFHIPAAVEVLTTGSYNRLPLCIKENLVKPDPILPQEVDTTLARLNQVIQHRLVTGNLLPQLKKFKIEKGRVTFNVPNEFSVSLTMMGDASDVPWRLLDIDILVEDKETGDGRPLVHNLQVNYIHELIQRRLVNNNQQMALSEVYNCLHYFCQSLQLEVLYTQTLRLCRDRLDDNIHVDEYSLGNKLTVSYWRELSGSKEGNKSEMRYRITIQSDPSNHLAVFHFPSTSLGTKDCEPKVREKTELAVKMLSMERLLVHTVYFRSVARLTDMQTEFKSFMKDVESNLQGTTAILTIPVLTPCLRAEQIHITVDTHTGRYHCHVPKHPECSIMNDMQAALNADHTKLPDLVNELRYWLVKRRCEKTLQHLPASAKERLPIITSPAHPATKIGRHKMFIQLHRHSNVILIVGFKSKESNTNEMEYTFYLVYIKHVPIMDTNSDEQLLDGGTTSSSAPSQSSSDIPKMFLRVMTMVEFDTFVATHGSGTNVIKKSDDDDIGLKRKLGDSSGPPIKQAKTVSPAYFIPELAHVVAMCDEKLPLVAIAQELTKRNIPHSGLQDEAHASSLVLNLLTLPSPFDINIHTTSLDKTSPEKDKTEKSEPPKQNHYEKQLFLQSFVTKSIYNALMKRLLSISIRTQVHKTNLPRLWLLELIFYSTPLQTVHYKEQGQRRAVYFQYEMLPVECVGKTIDAMLSDWMKIVLLYALIHDFAELYNADKYNLKNIVTIKSYSYTSLVLLYGMQKEYCVNIEWSDETKQFQMIFTGSNLYVNPHTLLKDQLQSHLNTHHNLAQIVHILHESHQPLSSIGKLPVIPQLGIPNPKIPVLSFCIIPQSPTLLRIAFQGVYCLEIRLRGGGLVSIRDGAYSRFDRVNVVMEFIPTQGLKGFLSKYVDENAVYRRRSQSEDDNPPSPIPQLDETSQWGGVRGPASPRIDSGLRFAAPATPPSNSNPHTPASPHPTSQHQSSHPNFNMTSPPTHIPHPSPGFMPPSSPLNQPSPMTMSPGPNIYLQGHADSPFGAQMSPAAASAWPASPGMPPRPSPRPGQSPDHKSSQISAPHHLRVLPARSWAGAIPTLLTQEAFEILCKPCPLNGIPGPDMSPLERFLGCVFMKRQLQRMVKESNFAQSPTVEPGVILFRVEGLQCQVFSNPDHMQSLHVKVSQVMMGPQDMKPPYQWNHDDLQTLETYFEQKVASPPYRQSSMYVFIKFFVIPPYVLKDIIQILRLDMKAEQCKSMGLHYTVTLSLRASFSVLPIIPLGAPAMVNTKNKLLFFLELTRITDQPNNQQSIVFPMIYDMVAHVLQLAERRDVNTPIIVMQAVSMQLRKFYEERQGMNTGEPTLYAAVLYLLANLTLPMQGQPQQMQVPPHMMGPNMPGNMPANIPGNMPGQFMQPQQQIPQQMNPMDQQHNPMQPNQMMNQMGN</sequence>
<dbReference type="GO" id="GO:0006357">
    <property type="term" value="P:regulation of transcription by RNA polymerase II"/>
    <property type="evidence" value="ECO:0007669"/>
    <property type="project" value="InterPro"/>
</dbReference>
<keyword evidence="7 10" id="KW-0804">Transcription</keyword>